<dbReference type="AlphaFoldDB" id="D6U8T1"/>
<organism evidence="2 3">
    <name type="scientific">Ktedonobacter racemifer DSM 44963</name>
    <dbReference type="NCBI Taxonomy" id="485913"/>
    <lineage>
        <taxon>Bacteria</taxon>
        <taxon>Bacillati</taxon>
        <taxon>Chloroflexota</taxon>
        <taxon>Ktedonobacteria</taxon>
        <taxon>Ktedonobacterales</taxon>
        <taxon>Ktedonobacteraceae</taxon>
        <taxon>Ktedonobacter</taxon>
    </lineage>
</organism>
<dbReference type="EMBL" id="ADVG01000006">
    <property type="protein sequence ID" value="EFH79641.1"/>
    <property type="molecule type" value="Genomic_DNA"/>
</dbReference>
<sequence>MIGAPIEAVRKALPAVQQAARTLATFDYPLSATDCEAATNAAKELESALEAVAAIMEQQGPVAIIHDAMSVPLYYALEQGEDARLRLAVYAPNRERTARRYLRQRQDVAKKYADFAKAAQDMVQAAGDTPTQTPQPQRPRRERPAYLRLVPTTETAAEEGGQV</sequence>
<dbReference type="STRING" id="485913.Krac_0119"/>
<accession>D6U8T1</accession>
<evidence type="ECO:0000313" key="2">
    <source>
        <dbReference type="EMBL" id="EFH79641.1"/>
    </source>
</evidence>
<proteinExistence type="predicted"/>
<dbReference type="Proteomes" id="UP000004508">
    <property type="component" value="Unassembled WGS sequence"/>
</dbReference>
<dbReference type="RefSeq" id="WP_007923624.1">
    <property type="nucleotide sequence ID" value="NZ_ADVG01000006.1"/>
</dbReference>
<keyword evidence="3" id="KW-1185">Reference proteome</keyword>
<evidence type="ECO:0000313" key="3">
    <source>
        <dbReference type="Proteomes" id="UP000004508"/>
    </source>
</evidence>
<reference evidence="2 3" key="1">
    <citation type="journal article" date="2011" name="Stand. Genomic Sci.">
        <title>Non-contiguous finished genome sequence and contextual data of the filamentous soil bacterium Ktedonobacter racemifer type strain (SOSP1-21).</title>
        <authorList>
            <person name="Chang Y.J."/>
            <person name="Land M."/>
            <person name="Hauser L."/>
            <person name="Chertkov O."/>
            <person name="Del Rio T.G."/>
            <person name="Nolan M."/>
            <person name="Copeland A."/>
            <person name="Tice H."/>
            <person name="Cheng J.F."/>
            <person name="Lucas S."/>
            <person name="Han C."/>
            <person name="Goodwin L."/>
            <person name="Pitluck S."/>
            <person name="Ivanova N."/>
            <person name="Ovchinikova G."/>
            <person name="Pati A."/>
            <person name="Chen A."/>
            <person name="Palaniappan K."/>
            <person name="Mavromatis K."/>
            <person name="Liolios K."/>
            <person name="Brettin T."/>
            <person name="Fiebig A."/>
            <person name="Rohde M."/>
            <person name="Abt B."/>
            <person name="Goker M."/>
            <person name="Detter J.C."/>
            <person name="Woyke T."/>
            <person name="Bristow J."/>
            <person name="Eisen J.A."/>
            <person name="Markowitz V."/>
            <person name="Hugenholtz P."/>
            <person name="Kyrpides N.C."/>
            <person name="Klenk H.P."/>
            <person name="Lapidus A."/>
        </authorList>
    </citation>
    <scope>NUCLEOTIDE SEQUENCE [LARGE SCALE GENOMIC DNA]</scope>
    <source>
        <strain evidence="3">DSM 44963</strain>
    </source>
</reference>
<name>D6U8T1_KTERA</name>
<gene>
    <name evidence="2" type="ORF">Krac_0119</name>
</gene>
<comment type="caution">
    <text evidence="2">The sequence shown here is derived from an EMBL/GenBank/DDBJ whole genome shotgun (WGS) entry which is preliminary data.</text>
</comment>
<feature type="region of interest" description="Disordered" evidence="1">
    <location>
        <begin position="121"/>
        <end position="163"/>
    </location>
</feature>
<dbReference type="InParanoid" id="D6U8T1"/>
<evidence type="ECO:0000256" key="1">
    <source>
        <dbReference type="SAM" id="MobiDB-lite"/>
    </source>
</evidence>
<protein>
    <submittedName>
        <fullName evidence="2">Uncharacterized protein</fullName>
    </submittedName>
</protein>